<comment type="function">
    <text evidence="6">Specifically methylates the N7 position of a guanine in 16S rRNA.</text>
</comment>
<dbReference type="HAMAP" id="MF_00074">
    <property type="entry name" value="16SrRNA_methyltr_G"/>
    <property type="match status" value="1"/>
</dbReference>
<keyword evidence="1 6" id="KW-0963">Cytoplasm</keyword>
<dbReference type="SUPFAM" id="SSF53335">
    <property type="entry name" value="S-adenosyl-L-methionine-dependent methyltransferases"/>
    <property type="match status" value="1"/>
</dbReference>
<dbReference type="InterPro" id="IPR029063">
    <property type="entry name" value="SAM-dependent_MTases_sf"/>
</dbReference>
<dbReference type="Proteomes" id="UP000236340">
    <property type="component" value="Unassembled WGS sequence"/>
</dbReference>
<keyword evidence="3 6" id="KW-0489">Methyltransferase</keyword>
<reference evidence="7 8" key="1">
    <citation type="journal article" date="2018" name="Genome Announc.">
        <title>Genome Sequence of Geothermobacter sp. HR-1 Iron Reducer from the Loihi Seamount.</title>
        <authorList>
            <person name="Smith H."/>
            <person name="Abuyen K."/>
            <person name="Tremblay J."/>
            <person name="Savalia P."/>
            <person name="Perez-Rodriguez I."/>
            <person name="Emerson D."/>
            <person name="Tully B."/>
            <person name="Amend J."/>
        </authorList>
    </citation>
    <scope>NUCLEOTIDE SEQUENCE [LARGE SCALE GENOMIC DNA]</scope>
    <source>
        <strain evidence="7 8">HR-1</strain>
    </source>
</reference>
<gene>
    <name evidence="6 7" type="primary">rsmG</name>
    <name evidence="7" type="ORF">C2E25_07485</name>
</gene>
<dbReference type="EMBL" id="PPFX01000013">
    <property type="protein sequence ID" value="PNU20397.1"/>
    <property type="molecule type" value="Genomic_DNA"/>
</dbReference>
<dbReference type="AlphaFoldDB" id="A0A2K2HAW0"/>
<dbReference type="NCBIfam" id="TIGR00138">
    <property type="entry name" value="rsmG_gidB"/>
    <property type="match status" value="1"/>
</dbReference>
<evidence type="ECO:0000256" key="4">
    <source>
        <dbReference type="ARBA" id="ARBA00022679"/>
    </source>
</evidence>
<dbReference type="Gene3D" id="3.40.50.150">
    <property type="entry name" value="Vaccinia Virus protein VP39"/>
    <property type="match status" value="1"/>
</dbReference>
<dbReference type="PANTHER" id="PTHR31760:SF0">
    <property type="entry name" value="S-ADENOSYL-L-METHIONINE-DEPENDENT METHYLTRANSFERASES SUPERFAMILY PROTEIN"/>
    <property type="match status" value="1"/>
</dbReference>
<evidence type="ECO:0000313" key="7">
    <source>
        <dbReference type="EMBL" id="PNU20397.1"/>
    </source>
</evidence>
<dbReference type="InterPro" id="IPR003682">
    <property type="entry name" value="rRNA_ssu_MeTfrase_G"/>
</dbReference>
<comment type="subcellular location">
    <subcellularLocation>
        <location evidence="6">Cytoplasm</location>
    </subcellularLocation>
</comment>
<feature type="binding site" evidence="6">
    <location>
        <position position="79"/>
    </location>
    <ligand>
        <name>S-adenosyl-L-methionine</name>
        <dbReference type="ChEBI" id="CHEBI:59789"/>
    </ligand>
</feature>
<dbReference type="EC" id="2.1.1.-" evidence="6"/>
<dbReference type="GO" id="GO:0005829">
    <property type="term" value="C:cytosol"/>
    <property type="evidence" value="ECO:0007669"/>
    <property type="project" value="TreeGrafter"/>
</dbReference>
<comment type="caution">
    <text evidence="7">The sequence shown here is derived from an EMBL/GenBank/DDBJ whole genome shotgun (WGS) entry which is preliminary data.</text>
</comment>
<feature type="binding site" evidence="6">
    <location>
        <begin position="130"/>
        <end position="131"/>
    </location>
    <ligand>
        <name>S-adenosyl-L-methionine</name>
        <dbReference type="ChEBI" id="CHEBI:59789"/>
    </ligand>
</feature>
<sequence length="219" mass="24657">MAEFSLQRRLADLLRQAKLSVAEDRQVDLLRYLEELAHWNRSHNLTAVSEPKAALETHLVDSLTLLPLLPENCTLLDFGSGAGLPGLPLRIVRDDLRLTSLDAVGKKLAFQRHLARVLRLRGIDFVHARLEDFSADSENHNRYQRIVFRAVGEINRFASMVLPLLEPGGLWIAMKGPDGQQDWKNFCGQPLAGFRNHACLSLKLPACGAERNLLCFEKE</sequence>
<name>A0A2K2HAW0_9BACT</name>
<accession>A0A2K2HAW0</accession>
<evidence type="ECO:0000313" key="8">
    <source>
        <dbReference type="Proteomes" id="UP000236340"/>
    </source>
</evidence>
<dbReference type="PANTHER" id="PTHR31760">
    <property type="entry name" value="S-ADENOSYL-L-METHIONINE-DEPENDENT METHYLTRANSFERASES SUPERFAMILY PROTEIN"/>
    <property type="match status" value="1"/>
</dbReference>
<feature type="binding site" evidence="6">
    <location>
        <position position="84"/>
    </location>
    <ligand>
        <name>S-adenosyl-L-methionine</name>
        <dbReference type="ChEBI" id="CHEBI:59789"/>
    </ligand>
</feature>
<protein>
    <recommendedName>
        <fullName evidence="6">Ribosomal RNA small subunit methyltransferase G</fullName>
        <ecNumber evidence="6">2.1.1.-</ecNumber>
    </recommendedName>
    <alternativeName>
        <fullName evidence="6">16S rRNA 7-methylguanosine methyltransferase</fullName>
        <shortName evidence="6">16S rRNA m7G methyltransferase</shortName>
    </alternativeName>
</protein>
<evidence type="ECO:0000256" key="5">
    <source>
        <dbReference type="ARBA" id="ARBA00022691"/>
    </source>
</evidence>
<evidence type="ECO:0000256" key="2">
    <source>
        <dbReference type="ARBA" id="ARBA00022552"/>
    </source>
</evidence>
<dbReference type="Pfam" id="PF02527">
    <property type="entry name" value="GidB"/>
    <property type="match status" value="1"/>
</dbReference>
<organism evidence="7 8">
    <name type="scientific">Geothermobacter hydrogeniphilus</name>
    <dbReference type="NCBI Taxonomy" id="1969733"/>
    <lineage>
        <taxon>Bacteria</taxon>
        <taxon>Pseudomonadati</taxon>
        <taxon>Thermodesulfobacteriota</taxon>
        <taxon>Desulfuromonadia</taxon>
        <taxon>Desulfuromonadales</taxon>
        <taxon>Geothermobacteraceae</taxon>
        <taxon>Geothermobacter</taxon>
    </lineage>
</organism>
<keyword evidence="2 6" id="KW-0698">rRNA processing</keyword>
<evidence type="ECO:0000256" key="6">
    <source>
        <dbReference type="HAMAP-Rule" id="MF_00074"/>
    </source>
</evidence>
<feature type="binding site" evidence="6">
    <location>
        <position position="149"/>
    </location>
    <ligand>
        <name>S-adenosyl-L-methionine</name>
        <dbReference type="ChEBI" id="CHEBI:59789"/>
    </ligand>
</feature>
<comment type="similarity">
    <text evidence="6">Belongs to the methyltransferase superfamily. RNA methyltransferase RsmG family.</text>
</comment>
<proteinExistence type="inferred from homology"/>
<evidence type="ECO:0000256" key="1">
    <source>
        <dbReference type="ARBA" id="ARBA00022490"/>
    </source>
</evidence>
<dbReference type="PIRSF" id="PIRSF003078">
    <property type="entry name" value="GidB"/>
    <property type="match status" value="1"/>
</dbReference>
<keyword evidence="5 6" id="KW-0949">S-adenosyl-L-methionine</keyword>
<keyword evidence="4 6" id="KW-0808">Transferase</keyword>
<comment type="caution">
    <text evidence="6">Lacks conserved residue(s) required for the propagation of feature annotation.</text>
</comment>
<evidence type="ECO:0000256" key="3">
    <source>
        <dbReference type="ARBA" id="ARBA00022603"/>
    </source>
</evidence>
<dbReference type="GO" id="GO:0070043">
    <property type="term" value="F:rRNA (guanine-N7-)-methyltransferase activity"/>
    <property type="evidence" value="ECO:0007669"/>
    <property type="project" value="UniProtKB-UniRule"/>
</dbReference>